<dbReference type="CDD" id="cd04651">
    <property type="entry name" value="LbH_G1P_AT_C"/>
    <property type="match status" value="1"/>
</dbReference>
<comment type="caution">
    <text evidence="11">The sequence shown here is derived from an EMBL/GenBank/DDBJ whole genome shotgun (WGS) entry which is preliminary data.</text>
</comment>
<keyword evidence="5 9" id="KW-0808">Transferase</keyword>
<keyword evidence="12" id="KW-1185">Reference proteome</keyword>
<protein>
    <recommendedName>
        <fullName evidence="3 9">Glucose-1-phosphate adenylyltransferase</fullName>
        <ecNumber evidence="3 9">2.7.7.27</ecNumber>
    </recommendedName>
    <alternativeName>
        <fullName evidence="9">ADP-glucose pyrophosphorylase</fullName>
    </alternativeName>
</protein>
<evidence type="ECO:0000256" key="3">
    <source>
        <dbReference type="ARBA" id="ARBA00012460"/>
    </source>
</evidence>
<dbReference type="InterPro" id="IPR005836">
    <property type="entry name" value="ADP_Glu_pyroP_CS"/>
</dbReference>
<dbReference type="PANTHER" id="PTHR43523">
    <property type="entry name" value="GLUCOSE-1-PHOSPHATE ADENYLYLTRANSFERASE-RELATED"/>
    <property type="match status" value="1"/>
</dbReference>
<evidence type="ECO:0000256" key="4">
    <source>
        <dbReference type="ARBA" id="ARBA00022533"/>
    </source>
</evidence>
<keyword evidence="4" id="KW-0021">Allosteric enzyme</keyword>
<dbReference type="Pfam" id="PF00483">
    <property type="entry name" value="NTP_transferase"/>
    <property type="match status" value="1"/>
</dbReference>
<dbReference type="PROSITE" id="PS00810">
    <property type="entry name" value="ADP_GLC_PYROPHOSPH_3"/>
    <property type="match status" value="1"/>
</dbReference>
<evidence type="ECO:0000256" key="1">
    <source>
        <dbReference type="ARBA" id="ARBA00000956"/>
    </source>
</evidence>
<accession>A0ABR2YRD5</accession>
<feature type="domain" description="Nucleotidyl transferase" evidence="10">
    <location>
        <begin position="85"/>
        <end position="360"/>
    </location>
</feature>
<dbReference type="EC" id="2.7.7.27" evidence="3 9"/>
<dbReference type="NCBIfam" id="TIGR02091">
    <property type="entry name" value="glgC"/>
    <property type="match status" value="1"/>
</dbReference>
<evidence type="ECO:0000256" key="5">
    <source>
        <dbReference type="ARBA" id="ARBA00022679"/>
    </source>
</evidence>
<dbReference type="CDD" id="cd02508">
    <property type="entry name" value="ADP_Glucose_PP"/>
    <property type="match status" value="1"/>
</dbReference>
<dbReference type="PROSITE" id="PS00809">
    <property type="entry name" value="ADP_GLC_PYROPHOSPH_2"/>
    <property type="match status" value="1"/>
</dbReference>
<name>A0ABR2YRD5_9CHLO</name>
<dbReference type="PANTHER" id="PTHR43523:SF12">
    <property type="entry name" value="GLUCOSE-1-PHOSPHATE ADENYLYLTRANSFERASE LARGE SUBUNIT 1, CHLOROPLASTIC-RELATED"/>
    <property type="match status" value="1"/>
</dbReference>
<evidence type="ECO:0000313" key="11">
    <source>
        <dbReference type="EMBL" id="KAK9909310.1"/>
    </source>
</evidence>
<dbReference type="InterPro" id="IPR029044">
    <property type="entry name" value="Nucleotide-diphossugar_trans"/>
</dbReference>
<dbReference type="Proteomes" id="UP001491310">
    <property type="component" value="Unassembled WGS sequence"/>
</dbReference>
<sequence length="514" mass="55965">MQGMTFGPTTSSLAQGRSSQAVAGYGRAICGTPVQHGKLSTEKVMSSASAGRRSGYRSSNVVKAVIEKPLLENSSARSVSASVAAIILGGGAGSRLYPLTKSRAKPAVPIGGAYRLIDVPMSNCINSGISKIYILTQFNSTSLNRHLARTYNVGSGVRFGGDGFVEVLAATQTPTDKEWFQGTADAVRQYAWLFEDIKNRVVEDIIILSGDHLYRMDYLKFVEHHRATNADITIGCLPVDYERASDFGLMKIDEEGRIYDFAEKPKGDALESMKVDTTVLGLSEAEAQKSPFIASMGIYVFKKELMLKLLREQAKFNDFGGEIIPQAAASSRVMAYLFNDYWEDIGTIKSFFEANLGLAQQPPRFEFYDPQTPIYTSPRFLPPAKVVKSKINDAIISHGSYLEECTVSNAIIGLRSRISKGAVIQDAMIIGADYYESEEQRSALVAAGRIPIGIGQNSVISNTIVDKNARIGRDCQIINAAGVDEAVREDEGLYIRSGIVCVLRNAEIPDGTKV</sequence>
<reference evidence="11 12" key="1">
    <citation type="journal article" date="2024" name="Nat. Commun.">
        <title>Phylogenomics reveals the evolutionary origins of lichenization in chlorophyte algae.</title>
        <authorList>
            <person name="Puginier C."/>
            <person name="Libourel C."/>
            <person name="Otte J."/>
            <person name="Skaloud P."/>
            <person name="Haon M."/>
            <person name="Grisel S."/>
            <person name="Petersen M."/>
            <person name="Berrin J.G."/>
            <person name="Delaux P.M."/>
            <person name="Dal Grande F."/>
            <person name="Keller J."/>
        </authorList>
    </citation>
    <scope>NUCLEOTIDE SEQUENCE [LARGE SCALE GENOMIC DNA]</scope>
    <source>
        <strain evidence="11 12">SAG 216-7</strain>
    </source>
</reference>
<dbReference type="InterPro" id="IPR011831">
    <property type="entry name" value="ADP-Glc_PPase"/>
</dbReference>
<evidence type="ECO:0000256" key="8">
    <source>
        <dbReference type="ARBA" id="ARBA00022840"/>
    </source>
</evidence>
<dbReference type="EMBL" id="JALJOT010000006">
    <property type="protein sequence ID" value="KAK9909310.1"/>
    <property type="molecule type" value="Genomic_DNA"/>
</dbReference>
<evidence type="ECO:0000256" key="2">
    <source>
        <dbReference type="ARBA" id="ARBA00010443"/>
    </source>
</evidence>
<keyword evidence="9" id="KW-0150">Chloroplast</keyword>
<keyword evidence="8 9" id="KW-0067">ATP-binding</keyword>
<evidence type="ECO:0000313" key="12">
    <source>
        <dbReference type="Proteomes" id="UP001491310"/>
    </source>
</evidence>
<dbReference type="Gene3D" id="3.90.550.10">
    <property type="entry name" value="Spore Coat Polysaccharide Biosynthesis Protein SpsA, Chain A"/>
    <property type="match status" value="1"/>
</dbReference>
<dbReference type="SUPFAM" id="SSF53448">
    <property type="entry name" value="Nucleotide-diphospho-sugar transferases"/>
    <property type="match status" value="1"/>
</dbReference>
<comment type="catalytic activity">
    <reaction evidence="1 9">
        <text>alpha-D-glucose 1-phosphate + ATP + H(+) = ADP-alpha-D-glucose + diphosphate</text>
        <dbReference type="Rhea" id="RHEA:12120"/>
        <dbReference type="ChEBI" id="CHEBI:15378"/>
        <dbReference type="ChEBI" id="CHEBI:30616"/>
        <dbReference type="ChEBI" id="CHEBI:33019"/>
        <dbReference type="ChEBI" id="CHEBI:57498"/>
        <dbReference type="ChEBI" id="CHEBI:58601"/>
        <dbReference type="EC" id="2.7.7.27"/>
    </reaction>
</comment>
<dbReference type="SUPFAM" id="SSF51161">
    <property type="entry name" value="Trimeric LpxA-like enzymes"/>
    <property type="match status" value="1"/>
</dbReference>
<evidence type="ECO:0000259" key="10">
    <source>
        <dbReference type="Pfam" id="PF00483"/>
    </source>
</evidence>
<comment type="pathway">
    <text evidence="9">Glycan biosynthesis; starch biosynthesis.</text>
</comment>
<organism evidence="11 12">
    <name type="scientific">Coccomyxa subellipsoidea</name>
    <dbReference type="NCBI Taxonomy" id="248742"/>
    <lineage>
        <taxon>Eukaryota</taxon>
        <taxon>Viridiplantae</taxon>
        <taxon>Chlorophyta</taxon>
        <taxon>core chlorophytes</taxon>
        <taxon>Trebouxiophyceae</taxon>
        <taxon>Trebouxiophyceae incertae sedis</taxon>
        <taxon>Coccomyxaceae</taxon>
        <taxon>Coccomyxa</taxon>
    </lineage>
</organism>
<evidence type="ECO:0000256" key="9">
    <source>
        <dbReference type="RuleBase" id="RU362093"/>
    </source>
</evidence>
<dbReference type="Pfam" id="PF25247">
    <property type="entry name" value="LbH_GLGC"/>
    <property type="match status" value="1"/>
</dbReference>
<evidence type="ECO:0000256" key="7">
    <source>
        <dbReference type="ARBA" id="ARBA00022741"/>
    </source>
</evidence>
<proteinExistence type="inferred from homology"/>
<evidence type="ECO:0000256" key="6">
    <source>
        <dbReference type="ARBA" id="ARBA00022695"/>
    </source>
</evidence>
<gene>
    <name evidence="11" type="ORF">WJX75_000333</name>
</gene>
<dbReference type="InterPro" id="IPR005835">
    <property type="entry name" value="NTP_transferase_dom"/>
</dbReference>
<dbReference type="PROSITE" id="PS00808">
    <property type="entry name" value="ADP_GLC_PYROPHOSPH_1"/>
    <property type="match status" value="1"/>
</dbReference>
<dbReference type="Gene3D" id="2.160.10.10">
    <property type="entry name" value="Hexapeptide repeat proteins"/>
    <property type="match status" value="1"/>
</dbReference>
<dbReference type="InterPro" id="IPR011004">
    <property type="entry name" value="Trimer_LpxA-like_sf"/>
</dbReference>
<dbReference type="NCBIfam" id="NF002772">
    <property type="entry name" value="PRK02862.1"/>
    <property type="match status" value="1"/>
</dbReference>
<keyword evidence="7 9" id="KW-0547">Nucleotide-binding</keyword>
<comment type="function">
    <text evidence="9">This protein plays a role in synthesis of starch. It catalyzes the synthesis of the activated glycosyl donor, ADP-glucose from Glc-1-P and ATP.</text>
</comment>
<keyword evidence="9" id="KW-0750">Starch biosynthesis</keyword>
<comment type="similarity">
    <text evidence="2 9">Belongs to the bacterial/plant glucose-1-phosphate adenylyltransferase family.</text>
</comment>
<keyword evidence="9" id="KW-0934">Plastid</keyword>
<comment type="subunit">
    <text evidence="9">Heterotetramer.</text>
</comment>
<keyword evidence="6 9" id="KW-0548">Nucleotidyltransferase</keyword>
<comment type="subcellular location">
    <subcellularLocation>
        <location evidence="9">Plastid</location>
        <location evidence="9">Chloroplast</location>
    </subcellularLocation>
</comment>